<evidence type="ECO:0000259" key="16">
    <source>
        <dbReference type="Pfam" id="PF21162"/>
    </source>
</evidence>
<feature type="domain" description="ETF-QO/FixC ubiquinone-binding" evidence="16">
    <location>
        <begin position="213"/>
        <end position="306"/>
    </location>
</feature>
<dbReference type="Proteomes" id="UP000248887">
    <property type="component" value="Unassembled WGS sequence"/>
</dbReference>
<dbReference type="InterPro" id="IPR007859">
    <property type="entry name" value="ETF-QO/FixX_C"/>
</dbReference>
<accession>A0A2W5R411</accession>
<keyword evidence="6 14" id="KW-0274">FAD</keyword>
<evidence type="ECO:0000313" key="17">
    <source>
        <dbReference type="EMBL" id="PZQ83449.1"/>
    </source>
</evidence>
<evidence type="ECO:0000256" key="6">
    <source>
        <dbReference type="ARBA" id="ARBA00022827"/>
    </source>
</evidence>
<dbReference type="Pfam" id="PF13450">
    <property type="entry name" value="NAD_binding_8"/>
    <property type="match status" value="1"/>
</dbReference>
<evidence type="ECO:0000256" key="8">
    <source>
        <dbReference type="ARBA" id="ARBA00022982"/>
    </source>
</evidence>
<evidence type="ECO:0000256" key="10">
    <source>
        <dbReference type="ARBA" id="ARBA00023004"/>
    </source>
</evidence>
<evidence type="ECO:0000256" key="9">
    <source>
        <dbReference type="ARBA" id="ARBA00023002"/>
    </source>
</evidence>
<keyword evidence="4 14" id="KW-0285">Flavoprotein</keyword>
<dbReference type="AlphaFoldDB" id="A0A2W5R411"/>
<protein>
    <recommendedName>
        <fullName evidence="14">Electron transfer flavoprotein-ubiquinone oxidoreductase</fullName>
        <shortName evidence="14">ETF-QO</shortName>
        <ecNumber evidence="14">1.5.5.1</ecNumber>
    </recommendedName>
</protein>
<evidence type="ECO:0000256" key="3">
    <source>
        <dbReference type="ARBA" id="ARBA00022448"/>
    </source>
</evidence>
<comment type="catalytic activity">
    <reaction evidence="14">
        <text>a ubiquinone + reduced [electron-transfer flavoprotein] = a ubiquinol + oxidized [electron-transfer flavoprotein] + H(+)</text>
        <dbReference type="Rhea" id="RHEA:24052"/>
        <dbReference type="Rhea" id="RHEA-COMP:9565"/>
        <dbReference type="Rhea" id="RHEA-COMP:9566"/>
        <dbReference type="Rhea" id="RHEA-COMP:10685"/>
        <dbReference type="Rhea" id="RHEA-COMP:10686"/>
        <dbReference type="ChEBI" id="CHEBI:15378"/>
        <dbReference type="ChEBI" id="CHEBI:16389"/>
        <dbReference type="ChEBI" id="CHEBI:17976"/>
        <dbReference type="ChEBI" id="CHEBI:57692"/>
        <dbReference type="ChEBI" id="CHEBI:58307"/>
        <dbReference type="EC" id="1.5.5.1"/>
    </reaction>
</comment>
<comment type="caution">
    <text evidence="17">The sequence shown here is derived from an EMBL/GenBank/DDBJ whole genome shotgun (WGS) entry which is preliminary data.</text>
</comment>
<keyword evidence="8 14" id="KW-0249">Electron transport</keyword>
<dbReference type="Pfam" id="PF05187">
    <property type="entry name" value="Fer4_ETF_QO"/>
    <property type="match status" value="1"/>
</dbReference>
<comment type="cofactor">
    <cofactor evidence="14">
        <name>[4Fe-4S] cluster</name>
        <dbReference type="ChEBI" id="CHEBI:49883"/>
    </cofactor>
    <text evidence="14">Binds 1 [4Fe-4S] cluster.</text>
</comment>
<gene>
    <name evidence="17" type="ORF">DI549_08210</name>
</gene>
<keyword evidence="5 14" id="KW-0479">Metal-binding</keyword>
<comment type="subcellular location">
    <subcellularLocation>
        <location evidence="2">Membrane</location>
    </subcellularLocation>
</comment>
<dbReference type="PANTHER" id="PTHR10617">
    <property type="entry name" value="ELECTRON TRANSFER FLAVOPROTEIN-UBIQUINONE OXIDOREDUCTASE"/>
    <property type="match status" value="1"/>
</dbReference>
<evidence type="ECO:0000256" key="13">
    <source>
        <dbReference type="ARBA" id="ARBA00023136"/>
    </source>
</evidence>
<dbReference type="GO" id="GO:0004174">
    <property type="term" value="F:electron-transferring-flavoprotein dehydrogenase activity"/>
    <property type="evidence" value="ECO:0007669"/>
    <property type="project" value="UniProtKB-UniRule"/>
</dbReference>
<comment type="cofactor">
    <cofactor evidence="1 14">
        <name>FAD</name>
        <dbReference type="ChEBI" id="CHEBI:57692"/>
    </cofactor>
</comment>
<dbReference type="PANTHER" id="PTHR10617:SF107">
    <property type="entry name" value="ELECTRON TRANSFER FLAVOPROTEIN-UBIQUINONE OXIDOREDUCTASE, MITOCHONDRIAL"/>
    <property type="match status" value="1"/>
</dbReference>
<evidence type="ECO:0000313" key="18">
    <source>
        <dbReference type="Proteomes" id="UP000248887"/>
    </source>
</evidence>
<dbReference type="SUPFAM" id="SSF54862">
    <property type="entry name" value="4Fe-4S ferredoxins"/>
    <property type="match status" value="1"/>
</dbReference>
<dbReference type="Gene3D" id="3.30.9.90">
    <property type="match status" value="1"/>
</dbReference>
<dbReference type="InterPro" id="IPR049398">
    <property type="entry name" value="ETF-QO/FixC_UQ-bd"/>
</dbReference>
<sequence>MTTQELPEREAMEFDVVVVGGGPSGLAAAIRLKQLDPDLSVVVVEKGSEIGAHILSGVVIDPVGLDRLFPDWRADADAPLKTPVTDDRFYLLGPAGSVRLPNAFMPPLMNNHGNYVGSLGTVCRWLAAKAEELGVEIYPGFAASEVLYEDGAVVGIATGDMGVGRDGEITDRFTRGMELRAKYTLFAEGARGQLTKQLIARYGLSEGREPQKFGLGLKELWTVPAEQHRPGLVQHSFGWPLDSKTGGGSFLYHMEDRQVMVGFVVHLNYSNPYLSPFEEFQRFKTHPLVRATLEGGKRVAYGARAITEGGYQSVPKLAFPGGALLGCGAGFVNVPRIKGSHNAVLSGILAAEELVPALKAGRQHDELAGYEAGWRSSAIGADLYKVRNVKPLWSKLGTYVGIALGGLDMWANTLLGVSPFGTLKHGKPDSATLKPAAQSKKIDYPKPDGVVSFDRLSSVFLSNTNHEEDQPIHLKVGDLGLQKASEFEVYAGPSSRYCPAGVYEWVEKDGDEVFVINAQNCVHCKTCDIKDPNQNITWVAPEGGGGPNYPNM</sequence>
<name>A0A2W5R411_ANCNO</name>
<dbReference type="Pfam" id="PF21162">
    <property type="entry name" value="ETFQO_UQ-bd"/>
    <property type="match status" value="1"/>
</dbReference>
<dbReference type="GO" id="GO:0046872">
    <property type="term" value="F:metal ion binding"/>
    <property type="evidence" value="ECO:0007669"/>
    <property type="project" value="UniProtKB-KW"/>
</dbReference>
<keyword evidence="10 14" id="KW-0408">Iron</keyword>
<keyword evidence="7" id="KW-0809">Transit peptide</keyword>
<dbReference type="Gene3D" id="3.30.70.20">
    <property type="match status" value="1"/>
</dbReference>
<dbReference type="SUPFAM" id="SSF51905">
    <property type="entry name" value="FAD/NAD(P)-binding domain"/>
    <property type="match status" value="1"/>
</dbReference>
<dbReference type="InterPro" id="IPR040156">
    <property type="entry name" value="ETF-QO"/>
</dbReference>
<evidence type="ECO:0000256" key="1">
    <source>
        <dbReference type="ARBA" id="ARBA00001974"/>
    </source>
</evidence>
<evidence type="ECO:0000259" key="15">
    <source>
        <dbReference type="Pfam" id="PF05187"/>
    </source>
</evidence>
<keyword evidence="11 14" id="KW-0411">Iron-sulfur</keyword>
<dbReference type="FunFam" id="3.30.70.20:FF:000015">
    <property type="entry name" value="Electron transfer flavoprotein-ubiquinone oxidoreductase"/>
    <property type="match status" value="1"/>
</dbReference>
<dbReference type="PRINTS" id="PR00420">
    <property type="entry name" value="RNGMNOXGNASE"/>
</dbReference>
<comment type="function">
    <text evidence="14">Accepts electrons from ETF and reduces ubiquinone.</text>
</comment>
<evidence type="ECO:0000256" key="4">
    <source>
        <dbReference type="ARBA" id="ARBA00022630"/>
    </source>
</evidence>
<keyword evidence="3 14" id="KW-0813">Transport</keyword>
<dbReference type="EC" id="1.5.5.1" evidence="14"/>
<dbReference type="InterPro" id="IPR036188">
    <property type="entry name" value="FAD/NAD-bd_sf"/>
</dbReference>
<dbReference type="GO" id="GO:0016020">
    <property type="term" value="C:membrane"/>
    <property type="evidence" value="ECO:0007669"/>
    <property type="project" value="UniProtKB-SubCell"/>
</dbReference>
<proteinExistence type="predicted"/>
<evidence type="ECO:0000256" key="2">
    <source>
        <dbReference type="ARBA" id="ARBA00004370"/>
    </source>
</evidence>
<evidence type="ECO:0000256" key="11">
    <source>
        <dbReference type="ARBA" id="ARBA00023014"/>
    </source>
</evidence>
<dbReference type="EMBL" id="QFQD01000019">
    <property type="protein sequence ID" value="PZQ83449.1"/>
    <property type="molecule type" value="Genomic_DNA"/>
</dbReference>
<evidence type="ECO:0000256" key="14">
    <source>
        <dbReference type="RuleBase" id="RU366068"/>
    </source>
</evidence>
<keyword evidence="12 14" id="KW-0830">Ubiquinone</keyword>
<evidence type="ECO:0000256" key="5">
    <source>
        <dbReference type="ARBA" id="ARBA00022723"/>
    </source>
</evidence>
<reference evidence="17 18" key="1">
    <citation type="submission" date="2017-08" db="EMBL/GenBank/DDBJ databases">
        <title>Infants hospitalized years apart are colonized by the same room-sourced microbial strains.</title>
        <authorList>
            <person name="Brooks B."/>
            <person name="Olm M.R."/>
            <person name="Firek B.A."/>
            <person name="Baker R."/>
            <person name="Thomas B.C."/>
            <person name="Morowitz M.J."/>
            <person name="Banfield J.F."/>
        </authorList>
    </citation>
    <scope>NUCLEOTIDE SEQUENCE [LARGE SCALE GENOMIC DNA]</scope>
    <source>
        <strain evidence="17">S2_005_001_R2_27</strain>
    </source>
</reference>
<evidence type="ECO:0000256" key="7">
    <source>
        <dbReference type="ARBA" id="ARBA00022946"/>
    </source>
</evidence>
<dbReference type="Gene3D" id="3.50.50.60">
    <property type="entry name" value="FAD/NAD(P)-binding domain"/>
    <property type="match status" value="1"/>
</dbReference>
<dbReference type="GO" id="GO:0051539">
    <property type="term" value="F:4 iron, 4 sulfur cluster binding"/>
    <property type="evidence" value="ECO:0007669"/>
    <property type="project" value="UniProtKB-UniRule"/>
</dbReference>
<feature type="domain" description="ETF-QO/FixX C-terminal" evidence="15">
    <location>
        <begin position="449"/>
        <end position="549"/>
    </location>
</feature>
<evidence type="ECO:0000256" key="12">
    <source>
        <dbReference type="ARBA" id="ARBA00023075"/>
    </source>
</evidence>
<organism evidence="17 18">
    <name type="scientific">Ancylobacter novellus</name>
    <name type="common">Thiobacillus novellus</name>
    <dbReference type="NCBI Taxonomy" id="921"/>
    <lineage>
        <taxon>Bacteria</taxon>
        <taxon>Pseudomonadati</taxon>
        <taxon>Pseudomonadota</taxon>
        <taxon>Alphaproteobacteria</taxon>
        <taxon>Hyphomicrobiales</taxon>
        <taxon>Xanthobacteraceae</taxon>
        <taxon>Ancylobacter</taxon>
    </lineage>
</organism>
<keyword evidence="9 14" id="KW-0560">Oxidoreductase</keyword>
<keyword evidence="13" id="KW-0472">Membrane</keyword>
<dbReference type="SUPFAM" id="SSF54373">
    <property type="entry name" value="FAD-linked reductases, C-terminal domain"/>
    <property type="match status" value="1"/>
</dbReference>